<dbReference type="Gene3D" id="3.20.80.10">
    <property type="entry name" value="Regulatory factor, effector binding domain"/>
    <property type="match status" value="1"/>
</dbReference>
<dbReference type="PANTHER" id="PTHR11220:SF25">
    <property type="entry name" value="F3F9.4"/>
    <property type="match status" value="1"/>
</dbReference>
<organism evidence="3 4">
    <name type="scientific">Sphenostylis stenocarpa</name>
    <dbReference type="NCBI Taxonomy" id="92480"/>
    <lineage>
        <taxon>Eukaryota</taxon>
        <taxon>Viridiplantae</taxon>
        <taxon>Streptophyta</taxon>
        <taxon>Embryophyta</taxon>
        <taxon>Tracheophyta</taxon>
        <taxon>Spermatophyta</taxon>
        <taxon>Magnoliopsida</taxon>
        <taxon>eudicotyledons</taxon>
        <taxon>Gunneridae</taxon>
        <taxon>Pentapetalae</taxon>
        <taxon>rosids</taxon>
        <taxon>fabids</taxon>
        <taxon>Fabales</taxon>
        <taxon>Fabaceae</taxon>
        <taxon>Papilionoideae</taxon>
        <taxon>50 kb inversion clade</taxon>
        <taxon>NPAAA clade</taxon>
        <taxon>indigoferoid/millettioid clade</taxon>
        <taxon>Phaseoleae</taxon>
        <taxon>Sphenostylis</taxon>
    </lineage>
</organism>
<reference evidence="3" key="1">
    <citation type="submission" date="2023-10" db="EMBL/GenBank/DDBJ databases">
        <authorList>
            <person name="Domelevo Entfellner J.-B."/>
        </authorList>
    </citation>
    <scope>NUCLEOTIDE SEQUENCE</scope>
</reference>
<dbReference type="PANTHER" id="PTHR11220">
    <property type="entry name" value="HEME-BINDING PROTEIN-RELATED"/>
    <property type="match status" value="1"/>
</dbReference>
<evidence type="ECO:0000256" key="2">
    <source>
        <dbReference type="SAM" id="SignalP"/>
    </source>
</evidence>
<protein>
    <recommendedName>
        <fullName evidence="5">Heme-binding protein 2</fullName>
    </recommendedName>
</protein>
<feature type="signal peptide" evidence="2">
    <location>
        <begin position="1"/>
        <end position="25"/>
    </location>
</feature>
<dbReference type="InterPro" id="IPR011256">
    <property type="entry name" value="Reg_factor_effector_dom_sf"/>
</dbReference>
<dbReference type="SUPFAM" id="SSF55136">
    <property type="entry name" value="Probable bacterial effector-binding domain"/>
    <property type="match status" value="1"/>
</dbReference>
<name>A0AA86S933_9FABA</name>
<dbReference type="Gramene" id="rna-AYBTSS11_LOCUS5805">
    <property type="protein sequence ID" value="CAJ1932413.1"/>
    <property type="gene ID" value="gene-AYBTSS11_LOCUS5805"/>
</dbReference>
<gene>
    <name evidence="3" type="ORF">AYBTSS11_LOCUS5805</name>
</gene>
<dbReference type="EMBL" id="OY731399">
    <property type="protein sequence ID" value="CAJ1932413.1"/>
    <property type="molecule type" value="Genomic_DNA"/>
</dbReference>
<sequence length="204" mass="22775">MSASTTIQFLSVSFLLLVSFWGVEGKIPPSCKKFECPSYDVTKEGNDYEIRRYNSPVFISNSPVSNISLVKATRVGVLRLFSYIHGNNTGKKVIKMTAPVISEVSNSGGNSSIVVSFYVPKDNQKDPPLANGLHVQRWKPSYVAVRQFGGFVTDTNVWKEVAALNASIAATKWSAATHKSFFVAQYNSPFELFNRVNEIWFLYQ</sequence>
<proteinExistence type="inferred from homology"/>
<dbReference type="InterPro" id="IPR006917">
    <property type="entry name" value="SOUL_heme-bd"/>
</dbReference>
<evidence type="ECO:0000256" key="1">
    <source>
        <dbReference type="ARBA" id="ARBA00009817"/>
    </source>
</evidence>
<feature type="chain" id="PRO_5041647327" description="Heme-binding protein 2" evidence="2">
    <location>
        <begin position="26"/>
        <end position="204"/>
    </location>
</feature>
<evidence type="ECO:0000313" key="4">
    <source>
        <dbReference type="Proteomes" id="UP001189624"/>
    </source>
</evidence>
<keyword evidence="4" id="KW-1185">Reference proteome</keyword>
<dbReference type="Proteomes" id="UP001189624">
    <property type="component" value="Chromosome 2"/>
</dbReference>
<dbReference type="AlphaFoldDB" id="A0AA86S933"/>
<dbReference type="Pfam" id="PF04832">
    <property type="entry name" value="SOUL"/>
    <property type="match status" value="1"/>
</dbReference>
<evidence type="ECO:0000313" key="3">
    <source>
        <dbReference type="EMBL" id="CAJ1932413.1"/>
    </source>
</evidence>
<comment type="similarity">
    <text evidence="1">Belongs to the HEBP family.</text>
</comment>
<accession>A0AA86S933</accession>
<evidence type="ECO:0008006" key="5">
    <source>
        <dbReference type="Google" id="ProtNLM"/>
    </source>
</evidence>
<dbReference type="FunFam" id="3.20.80.10:FF:000002">
    <property type="entry name" value="Heme-binding protein 2"/>
    <property type="match status" value="1"/>
</dbReference>
<keyword evidence="2" id="KW-0732">Signal</keyword>